<protein>
    <submittedName>
        <fullName evidence="2">Protein DOS2</fullName>
    </submittedName>
</protein>
<dbReference type="InterPro" id="IPR051494">
    <property type="entry name" value="BSD_domain-containing"/>
</dbReference>
<evidence type="ECO:0000313" key="3">
    <source>
        <dbReference type="Proteomes" id="UP000054886"/>
    </source>
</evidence>
<dbReference type="EMBL" id="LLZZ01000107">
    <property type="protein sequence ID" value="KTB07633.1"/>
    <property type="molecule type" value="Genomic_DNA"/>
</dbReference>
<accession>A0A0W0C6Z0</accession>
<dbReference type="PROSITE" id="PS50858">
    <property type="entry name" value="BSD"/>
    <property type="match status" value="1"/>
</dbReference>
<dbReference type="Proteomes" id="UP000054886">
    <property type="component" value="Unassembled WGS sequence"/>
</dbReference>
<organism evidence="2 3">
    <name type="scientific">Candida glabrata</name>
    <name type="common">Yeast</name>
    <name type="synonym">Torulopsis glabrata</name>
    <dbReference type="NCBI Taxonomy" id="5478"/>
    <lineage>
        <taxon>Eukaryota</taxon>
        <taxon>Fungi</taxon>
        <taxon>Dikarya</taxon>
        <taxon>Ascomycota</taxon>
        <taxon>Saccharomycotina</taxon>
        <taxon>Saccharomycetes</taxon>
        <taxon>Saccharomycetales</taxon>
        <taxon>Saccharomycetaceae</taxon>
        <taxon>Nakaseomyces</taxon>
    </lineage>
</organism>
<dbReference type="AlphaFoldDB" id="A0A0W0C6Z0"/>
<feature type="region of interest" description="Disordered" evidence="1">
    <location>
        <begin position="1"/>
        <end position="59"/>
    </location>
</feature>
<name>A0A0W0C6Z0_CANGB</name>
<comment type="caution">
    <text evidence="2">The sequence shown here is derived from an EMBL/GenBank/DDBJ whole genome shotgun (WGS) entry which is preliminary data.</text>
</comment>
<feature type="region of interest" description="Disordered" evidence="1">
    <location>
        <begin position="297"/>
        <end position="366"/>
    </location>
</feature>
<dbReference type="GO" id="GO:0005737">
    <property type="term" value="C:cytoplasm"/>
    <property type="evidence" value="ECO:0007669"/>
    <property type="project" value="TreeGrafter"/>
</dbReference>
<dbReference type="SMART" id="SM00751">
    <property type="entry name" value="BSD"/>
    <property type="match status" value="1"/>
</dbReference>
<dbReference type="VEuPathDB" id="FungiDB:B1J91_G05225g"/>
<evidence type="ECO:0000313" key="2">
    <source>
        <dbReference type="EMBL" id="KTB07633.1"/>
    </source>
</evidence>
<dbReference type="SUPFAM" id="SSF140383">
    <property type="entry name" value="BSD domain-like"/>
    <property type="match status" value="1"/>
</dbReference>
<evidence type="ECO:0000256" key="1">
    <source>
        <dbReference type="SAM" id="MobiDB-lite"/>
    </source>
</evidence>
<dbReference type="PANTHER" id="PTHR16019:SF5">
    <property type="entry name" value="BSD DOMAIN-CONTAINING PROTEIN 1"/>
    <property type="match status" value="1"/>
</dbReference>
<reference evidence="2 3" key="1">
    <citation type="submission" date="2015-10" db="EMBL/GenBank/DDBJ databases">
        <title>Draft genomes sequences of Candida glabrata isolates 1A, 1B, 2A, 2B, 3A and 3B.</title>
        <authorList>
            <person name="Haavelsrud O.E."/>
            <person name="Gaustad P."/>
        </authorList>
    </citation>
    <scope>NUCLEOTIDE SEQUENCE [LARGE SCALE GENOMIC DNA]</scope>
    <source>
        <strain evidence="2">910700640</strain>
    </source>
</reference>
<feature type="compositionally biased region" description="Basic and acidic residues" evidence="1">
    <location>
        <begin position="324"/>
        <end position="348"/>
    </location>
</feature>
<dbReference type="VEuPathDB" id="FungiDB:GWK60_G05005"/>
<dbReference type="PANTHER" id="PTHR16019">
    <property type="entry name" value="SYNAPSE-ASSOCIATED PROTEIN"/>
    <property type="match status" value="1"/>
</dbReference>
<feature type="compositionally biased region" description="Basic and acidic residues" evidence="1">
    <location>
        <begin position="18"/>
        <end position="29"/>
    </location>
</feature>
<feature type="compositionally biased region" description="Acidic residues" evidence="1">
    <location>
        <begin position="298"/>
        <end position="312"/>
    </location>
</feature>
<dbReference type="Pfam" id="PF03909">
    <property type="entry name" value="BSD"/>
    <property type="match status" value="1"/>
</dbReference>
<dbReference type="PhylomeDB" id="A0A0W0C6Z0"/>
<sequence length="366" mass="41000">MDFAIEQDDTLISSTSKAEVKDTKVDADKGTPATRGHKREDASGKSAGEATGEIIGETAGEVTGEDVNVNKYFDELEDKVTQQYEKTSNVLKKIVKERDDGIELNLGLDPETSAKAQEYIQKLDENLQSVEKLAQSYWSKMSVSVSKSVTESLSTGKAAIEKVQKENNAGSFWSSWKPMLSGVIGSEDEPSTQKDLSVGAMGGNRTELELRMLETDKSIYTNNKLPLDKEFNADSKTVEIANLIRTNKDLEKMMNELVPKEVPYADFWNIYFTHQKRILEMEERRKRILEEKLKNDDNADEEVAWDDDEDEGITAPAADAEQQSIKEKKISETKSEQPVEKQPKEVKEAVTIPAVAGDDDDEDDWE</sequence>
<dbReference type="InterPro" id="IPR005607">
    <property type="entry name" value="BSD_dom"/>
</dbReference>
<dbReference type="Gene3D" id="1.10.3970.10">
    <property type="entry name" value="BSD domain"/>
    <property type="match status" value="1"/>
</dbReference>
<gene>
    <name evidence="2" type="ORF">AO440_001698</name>
</gene>
<dbReference type="VEuPathDB" id="FungiDB:GVI51_G05027"/>
<dbReference type="VEuPathDB" id="FungiDB:CAGL0G05225g"/>
<proteinExistence type="predicted"/>
<feature type="compositionally biased region" description="Acidic residues" evidence="1">
    <location>
        <begin position="357"/>
        <end position="366"/>
    </location>
</feature>
<dbReference type="VEuPathDB" id="FungiDB:GW608_G05005"/>
<dbReference type="InterPro" id="IPR035925">
    <property type="entry name" value="BSD_dom_sf"/>
</dbReference>